<dbReference type="EMBL" id="AMQN01046661">
    <property type="status" value="NOT_ANNOTATED_CDS"/>
    <property type="molecule type" value="Genomic_DNA"/>
</dbReference>
<feature type="domain" description="Reverse transcriptase" evidence="1">
    <location>
        <begin position="1"/>
        <end position="65"/>
    </location>
</feature>
<gene>
    <name evidence="2" type="ORF">CAPTEDRAFT_134727</name>
</gene>
<evidence type="ECO:0000313" key="3">
    <source>
        <dbReference type="EnsemblMetazoa" id="CapteP134727"/>
    </source>
</evidence>
<sequence length="65" mass="7236">TQKVHINEINSSIKHTACYVPQGSILSPLLVVIYINDLNHALECIFPIMPLMILTSSSLVNPYLN</sequence>
<proteinExistence type="predicted"/>
<name>R7U6R8_CAPTE</name>
<protein>
    <recommendedName>
        <fullName evidence="1">Reverse transcriptase domain-containing protein</fullName>
    </recommendedName>
</protein>
<organism evidence="2">
    <name type="scientific">Capitella teleta</name>
    <name type="common">Polychaete worm</name>
    <dbReference type="NCBI Taxonomy" id="283909"/>
    <lineage>
        <taxon>Eukaryota</taxon>
        <taxon>Metazoa</taxon>
        <taxon>Spiralia</taxon>
        <taxon>Lophotrochozoa</taxon>
        <taxon>Annelida</taxon>
        <taxon>Polychaeta</taxon>
        <taxon>Sedentaria</taxon>
        <taxon>Scolecida</taxon>
        <taxon>Capitellidae</taxon>
        <taxon>Capitella</taxon>
    </lineage>
</organism>
<reference evidence="2 4" key="2">
    <citation type="journal article" date="2013" name="Nature">
        <title>Insights into bilaterian evolution from three spiralian genomes.</title>
        <authorList>
            <person name="Simakov O."/>
            <person name="Marletaz F."/>
            <person name="Cho S.J."/>
            <person name="Edsinger-Gonzales E."/>
            <person name="Havlak P."/>
            <person name="Hellsten U."/>
            <person name="Kuo D.H."/>
            <person name="Larsson T."/>
            <person name="Lv J."/>
            <person name="Arendt D."/>
            <person name="Savage R."/>
            <person name="Osoegawa K."/>
            <person name="de Jong P."/>
            <person name="Grimwood J."/>
            <person name="Chapman J.A."/>
            <person name="Shapiro H."/>
            <person name="Aerts A."/>
            <person name="Otillar R.P."/>
            <person name="Terry A.Y."/>
            <person name="Boore J.L."/>
            <person name="Grigoriev I.V."/>
            <person name="Lindberg D.R."/>
            <person name="Seaver E.C."/>
            <person name="Weisblat D.A."/>
            <person name="Putnam N.H."/>
            <person name="Rokhsar D.S."/>
        </authorList>
    </citation>
    <scope>NUCLEOTIDE SEQUENCE</scope>
    <source>
        <strain evidence="2 4">I ESC-2004</strain>
    </source>
</reference>
<evidence type="ECO:0000313" key="4">
    <source>
        <dbReference type="Proteomes" id="UP000014760"/>
    </source>
</evidence>
<reference evidence="3" key="3">
    <citation type="submission" date="2015-06" db="UniProtKB">
        <authorList>
            <consortium name="EnsemblMetazoa"/>
        </authorList>
    </citation>
    <scope>IDENTIFICATION</scope>
</reference>
<accession>R7U6R8</accession>
<dbReference type="AlphaFoldDB" id="R7U6R8"/>
<dbReference type="EnsemblMetazoa" id="CapteT134727">
    <property type="protein sequence ID" value="CapteP134727"/>
    <property type="gene ID" value="CapteG134727"/>
</dbReference>
<dbReference type="HOGENOM" id="CLU_2856240_0_0_1"/>
<dbReference type="OrthoDB" id="10062389at2759"/>
<evidence type="ECO:0000313" key="2">
    <source>
        <dbReference type="EMBL" id="ELU01689.1"/>
    </source>
</evidence>
<dbReference type="EMBL" id="KB304803">
    <property type="protein sequence ID" value="ELU01689.1"/>
    <property type="molecule type" value="Genomic_DNA"/>
</dbReference>
<reference evidence="4" key="1">
    <citation type="submission" date="2012-12" db="EMBL/GenBank/DDBJ databases">
        <authorList>
            <person name="Hellsten U."/>
            <person name="Grimwood J."/>
            <person name="Chapman J.A."/>
            <person name="Shapiro H."/>
            <person name="Aerts A."/>
            <person name="Otillar R.P."/>
            <person name="Terry A.Y."/>
            <person name="Boore J.L."/>
            <person name="Simakov O."/>
            <person name="Marletaz F."/>
            <person name="Cho S.-J."/>
            <person name="Edsinger-Gonzales E."/>
            <person name="Havlak P."/>
            <person name="Kuo D.-H."/>
            <person name="Larsson T."/>
            <person name="Lv J."/>
            <person name="Arendt D."/>
            <person name="Savage R."/>
            <person name="Osoegawa K."/>
            <person name="de Jong P."/>
            <person name="Lindberg D.R."/>
            <person name="Seaver E.C."/>
            <person name="Weisblat D.A."/>
            <person name="Putnam N.H."/>
            <person name="Grigoriev I.V."/>
            <person name="Rokhsar D.S."/>
        </authorList>
    </citation>
    <scope>NUCLEOTIDE SEQUENCE</scope>
    <source>
        <strain evidence="4">I ESC-2004</strain>
    </source>
</reference>
<keyword evidence="4" id="KW-1185">Reference proteome</keyword>
<feature type="non-terminal residue" evidence="2">
    <location>
        <position position="1"/>
    </location>
</feature>
<dbReference type="PROSITE" id="PS50878">
    <property type="entry name" value="RT_POL"/>
    <property type="match status" value="1"/>
</dbReference>
<evidence type="ECO:0000259" key="1">
    <source>
        <dbReference type="PROSITE" id="PS50878"/>
    </source>
</evidence>
<dbReference type="Proteomes" id="UP000014760">
    <property type="component" value="Unassembled WGS sequence"/>
</dbReference>
<dbReference type="InterPro" id="IPR000477">
    <property type="entry name" value="RT_dom"/>
</dbReference>